<comment type="caution">
    <text evidence="3">The sequence shown here is derived from an EMBL/GenBank/DDBJ whole genome shotgun (WGS) entry which is preliminary data.</text>
</comment>
<dbReference type="SMART" id="SM00530">
    <property type="entry name" value="HTH_XRE"/>
    <property type="match status" value="1"/>
</dbReference>
<organism evidence="3 4">
    <name type="scientific">Pseudolactococcus insecticola</name>
    <dbReference type="NCBI Taxonomy" id="2709158"/>
    <lineage>
        <taxon>Bacteria</taxon>
        <taxon>Bacillati</taxon>
        <taxon>Bacillota</taxon>
        <taxon>Bacilli</taxon>
        <taxon>Lactobacillales</taxon>
        <taxon>Streptococcaceae</taxon>
        <taxon>Pseudolactococcus</taxon>
    </lineage>
</organism>
<keyword evidence="4" id="KW-1185">Reference proteome</keyword>
<dbReference type="Proteomes" id="UP000475928">
    <property type="component" value="Unassembled WGS sequence"/>
</dbReference>
<evidence type="ECO:0000313" key="4">
    <source>
        <dbReference type="Proteomes" id="UP000475928"/>
    </source>
</evidence>
<keyword evidence="1" id="KW-0238">DNA-binding</keyword>
<dbReference type="PANTHER" id="PTHR46558">
    <property type="entry name" value="TRACRIPTIONAL REGULATORY PROTEIN-RELATED-RELATED"/>
    <property type="match status" value="1"/>
</dbReference>
<dbReference type="InterPro" id="IPR010982">
    <property type="entry name" value="Lambda_DNA-bd_dom_sf"/>
</dbReference>
<evidence type="ECO:0000259" key="2">
    <source>
        <dbReference type="PROSITE" id="PS50943"/>
    </source>
</evidence>
<dbReference type="Pfam" id="PF12844">
    <property type="entry name" value="HTH_19"/>
    <property type="match status" value="1"/>
</dbReference>
<dbReference type="InterPro" id="IPR001387">
    <property type="entry name" value="Cro/C1-type_HTH"/>
</dbReference>
<gene>
    <name evidence="3" type="ORF">Hs20B_12410</name>
</gene>
<proteinExistence type="predicted"/>
<dbReference type="AlphaFoldDB" id="A0A6A0B851"/>
<name>A0A6A0B851_9LACT</name>
<evidence type="ECO:0000313" key="3">
    <source>
        <dbReference type="EMBL" id="GFH40843.1"/>
    </source>
</evidence>
<protein>
    <submittedName>
        <fullName evidence="3">Transcriptional regulator</fullName>
    </submittedName>
</protein>
<dbReference type="RefSeq" id="WP_172356745.1">
    <property type="nucleotide sequence ID" value="NZ_BLLH01000006.1"/>
</dbReference>
<dbReference type="GO" id="GO:0003677">
    <property type="term" value="F:DNA binding"/>
    <property type="evidence" value="ECO:0007669"/>
    <property type="project" value="UniProtKB-KW"/>
</dbReference>
<dbReference type="PANTHER" id="PTHR46558:SF11">
    <property type="entry name" value="HTH-TYPE TRANSCRIPTIONAL REGULATOR XRE"/>
    <property type="match status" value="1"/>
</dbReference>
<dbReference type="PROSITE" id="PS50943">
    <property type="entry name" value="HTH_CROC1"/>
    <property type="match status" value="1"/>
</dbReference>
<dbReference type="SUPFAM" id="SSF47413">
    <property type="entry name" value="lambda repressor-like DNA-binding domains"/>
    <property type="match status" value="1"/>
</dbReference>
<accession>A0A6A0B851</accession>
<dbReference type="CDD" id="cd00093">
    <property type="entry name" value="HTH_XRE"/>
    <property type="match status" value="1"/>
</dbReference>
<evidence type="ECO:0000256" key="1">
    <source>
        <dbReference type="ARBA" id="ARBA00023125"/>
    </source>
</evidence>
<reference evidence="3 4" key="1">
    <citation type="submission" date="2020-02" db="EMBL/GenBank/DDBJ databases">
        <title>Draft genome sequence of Lactococcus sp. Hs20B0-1.</title>
        <authorList>
            <person name="Noda S."/>
            <person name="Yuki M."/>
            <person name="Ohkuma M."/>
        </authorList>
    </citation>
    <scope>NUCLEOTIDE SEQUENCE [LARGE SCALE GENOMIC DNA]</scope>
    <source>
        <strain evidence="3 4">Hs20B0-1</strain>
    </source>
</reference>
<dbReference type="Gene3D" id="1.10.260.40">
    <property type="entry name" value="lambda repressor-like DNA-binding domains"/>
    <property type="match status" value="1"/>
</dbReference>
<sequence length="113" mass="12981">MFFEIIKSLANEKKLSINQLERELGYSRNSLANYKSKKSKPSAKRVDELAKFFNVSTDYLLGNTDKRSSQLDIDLDEALDKSVAYDGNELSENDREAIKYLLKDYFAKKDGNL</sequence>
<dbReference type="EMBL" id="BLLH01000006">
    <property type="protein sequence ID" value="GFH40843.1"/>
    <property type="molecule type" value="Genomic_DNA"/>
</dbReference>
<feature type="domain" description="HTH cro/C1-type" evidence="2">
    <location>
        <begin position="6"/>
        <end position="60"/>
    </location>
</feature>